<keyword evidence="2" id="KW-1185">Reference proteome</keyword>
<gene>
    <name evidence="1" type="ORF">H0921_12485</name>
</gene>
<sequence>MNRRAFLALAAVTPLARWLPAFGTPAEKGARQLRGDIAIIGGGVGGIACALAAARRGLRVLLTEEYDWIGGQLTAQAVPPDEHPWIEEHGSTRSYRLFRTKVRQFYRQHYPLTEAAQKEARLNPGQGNVSRLCHEPRVALAVLLEMLAPYLAAGRITLLQPFRPRRVEMDGDQAKAVEGVTRWSDRLVLEAPYIIDATETGELLPLARMEYVTGAESRRDTKEPHAPAEAQPHNHQACTVCFALDYHPGQDHRIEEPPQYRFWREYVPQLQPRWPGRLLSWDMSDPRTLQPRAVAFHPTEPGPKGRLNLWTYRRILYAGHFTPESGIRDVCLVNWPQNDYWLGNLYDLPPEQAQRHWLAACQLSLSLLYWMQTEAPRPDGGHGWKGLRLRGDITGTEHGLAMAPYIRESRRIRAVFTVTELHVGVDARAQWLGKKPGEFTAEKFPDAVGTGSYRIDLHPSTGGNNYIDISSLPFQIPLGALIPIRVENLLPACKNIGTTHITNGCYRLHPVEWSIGEAVGELVAFCLARKRVPRQVRKDPQLLQDFQKQLADAGVDLDWPEAIAKTPR</sequence>
<dbReference type="Pfam" id="PF12831">
    <property type="entry name" value="FAD_oxidored"/>
    <property type="match status" value="1"/>
</dbReference>
<dbReference type="Gene3D" id="3.40.50.720">
    <property type="entry name" value="NAD(P)-binding Rossmann-like Domain"/>
    <property type="match status" value="1"/>
</dbReference>
<dbReference type="InterPro" id="IPR005288">
    <property type="entry name" value="NadB"/>
</dbReference>
<evidence type="ECO:0000313" key="2">
    <source>
        <dbReference type="Proteomes" id="UP000542342"/>
    </source>
</evidence>
<evidence type="ECO:0000313" key="1">
    <source>
        <dbReference type="EMBL" id="MBA2226980.1"/>
    </source>
</evidence>
<dbReference type="InterPro" id="IPR036188">
    <property type="entry name" value="FAD/NAD-bd_sf"/>
</dbReference>
<dbReference type="RefSeq" id="WP_194538580.1">
    <property type="nucleotide sequence ID" value="NZ_JACEFB010000009.1"/>
</dbReference>
<dbReference type="SUPFAM" id="SSF51905">
    <property type="entry name" value="FAD/NAD(P)-binding domain"/>
    <property type="match status" value="1"/>
</dbReference>
<dbReference type="GO" id="GO:0008734">
    <property type="term" value="F:L-aspartate oxidase activity"/>
    <property type="evidence" value="ECO:0007669"/>
    <property type="project" value="InterPro"/>
</dbReference>
<dbReference type="EMBL" id="JACEFB010000009">
    <property type="protein sequence ID" value="MBA2226980.1"/>
    <property type="molecule type" value="Genomic_DNA"/>
</dbReference>
<proteinExistence type="predicted"/>
<organism evidence="1 2">
    <name type="scientific">Thermogemmata fonticola</name>
    <dbReference type="NCBI Taxonomy" id="2755323"/>
    <lineage>
        <taxon>Bacteria</taxon>
        <taxon>Pseudomonadati</taxon>
        <taxon>Planctomycetota</taxon>
        <taxon>Planctomycetia</taxon>
        <taxon>Gemmatales</taxon>
        <taxon>Gemmataceae</taxon>
        <taxon>Thermogemmata</taxon>
    </lineage>
</organism>
<dbReference type="PANTHER" id="PTHR42716:SF1">
    <property type="entry name" value="SLL0471 PROTEIN"/>
    <property type="match status" value="1"/>
</dbReference>
<accession>A0A7V8VFB3</accession>
<dbReference type="Proteomes" id="UP000542342">
    <property type="component" value="Unassembled WGS sequence"/>
</dbReference>
<protein>
    <submittedName>
        <fullName evidence="1">FAD-dependent oxidoreductase</fullName>
    </submittedName>
</protein>
<dbReference type="GO" id="GO:0009435">
    <property type="term" value="P:NAD+ biosynthetic process"/>
    <property type="evidence" value="ECO:0007669"/>
    <property type="project" value="InterPro"/>
</dbReference>
<comment type="caution">
    <text evidence="1">The sequence shown here is derived from an EMBL/GenBank/DDBJ whole genome shotgun (WGS) entry which is preliminary data.</text>
</comment>
<reference evidence="1 2" key="1">
    <citation type="submission" date="2020-07" db="EMBL/GenBank/DDBJ databases">
        <title>Thermogemmata thermophila gen. nov., sp. nov., a novel moderate thermophilic planctomycete from a Kamchatka hot spring.</title>
        <authorList>
            <person name="Elcheninov A.G."/>
            <person name="Podosokorskaya O.A."/>
            <person name="Kovaleva O.L."/>
            <person name="Novikov A."/>
            <person name="Bonch-Osmolovskaya E.A."/>
            <person name="Toshchakov S.V."/>
            <person name="Kublanov I.V."/>
        </authorList>
    </citation>
    <scope>NUCLEOTIDE SEQUENCE [LARGE SCALE GENOMIC DNA]</scope>
    <source>
        <strain evidence="1 2">2918</strain>
    </source>
</reference>
<dbReference type="PANTHER" id="PTHR42716">
    <property type="entry name" value="L-ASPARTATE OXIDASE"/>
    <property type="match status" value="1"/>
</dbReference>
<dbReference type="AlphaFoldDB" id="A0A7V8VFB3"/>
<name>A0A7V8VFB3_9BACT</name>